<dbReference type="EMBL" id="JBJJXI010000032">
    <property type="protein sequence ID" value="KAL3403197.1"/>
    <property type="molecule type" value="Genomic_DNA"/>
</dbReference>
<keyword evidence="2" id="KW-1185">Reference proteome</keyword>
<comment type="caution">
    <text evidence="1">The sequence shown here is derived from an EMBL/GenBank/DDBJ whole genome shotgun (WGS) entry which is preliminary data.</text>
</comment>
<accession>A0ABD2XEI0</accession>
<dbReference type="Proteomes" id="UP001627154">
    <property type="component" value="Unassembled WGS sequence"/>
</dbReference>
<proteinExistence type="predicted"/>
<protein>
    <submittedName>
        <fullName evidence="1">Uncharacterized protein</fullName>
    </submittedName>
</protein>
<evidence type="ECO:0000313" key="1">
    <source>
        <dbReference type="EMBL" id="KAL3403197.1"/>
    </source>
</evidence>
<name>A0ABD2XEI0_9HYME</name>
<sequence>MSDVHPVAENLVGSWPNPPANVVVSPDTIFSWDDCHQSEESCNSYTIELYNRNSYRVYVVWEEYFFTDKWLPFIIEPESVIIDSKESSEFVVSFHPSAENEFYSCLRRALVYRLPENDVDDANIEVNPEKLMEMTIVPEIVSIKLIGKITRSTGMRVRFLVRHIVQSIEVPPKNFLFFFEFESSNRIFG</sequence>
<gene>
    <name evidence="1" type="ORF">TKK_004307</name>
</gene>
<dbReference type="InterPro" id="IPR013783">
    <property type="entry name" value="Ig-like_fold"/>
</dbReference>
<evidence type="ECO:0000313" key="2">
    <source>
        <dbReference type="Proteomes" id="UP001627154"/>
    </source>
</evidence>
<dbReference type="AlphaFoldDB" id="A0ABD2XEI0"/>
<dbReference type="Gene3D" id="2.60.40.10">
    <property type="entry name" value="Immunoglobulins"/>
    <property type="match status" value="1"/>
</dbReference>
<organism evidence="1 2">
    <name type="scientific">Trichogramma kaykai</name>
    <dbReference type="NCBI Taxonomy" id="54128"/>
    <lineage>
        <taxon>Eukaryota</taxon>
        <taxon>Metazoa</taxon>
        <taxon>Ecdysozoa</taxon>
        <taxon>Arthropoda</taxon>
        <taxon>Hexapoda</taxon>
        <taxon>Insecta</taxon>
        <taxon>Pterygota</taxon>
        <taxon>Neoptera</taxon>
        <taxon>Endopterygota</taxon>
        <taxon>Hymenoptera</taxon>
        <taxon>Apocrita</taxon>
        <taxon>Proctotrupomorpha</taxon>
        <taxon>Chalcidoidea</taxon>
        <taxon>Trichogrammatidae</taxon>
        <taxon>Trichogramma</taxon>
    </lineage>
</organism>
<reference evidence="1 2" key="1">
    <citation type="journal article" date="2024" name="bioRxiv">
        <title>A reference genome for Trichogramma kaykai: A tiny desert-dwelling parasitoid wasp with competing sex-ratio distorters.</title>
        <authorList>
            <person name="Culotta J."/>
            <person name="Lindsey A.R."/>
        </authorList>
    </citation>
    <scope>NUCLEOTIDE SEQUENCE [LARGE SCALE GENOMIC DNA]</scope>
    <source>
        <strain evidence="1 2">KSX58</strain>
    </source>
</reference>